<dbReference type="Proteomes" id="UP001500839">
    <property type="component" value="Unassembled WGS sequence"/>
</dbReference>
<proteinExistence type="predicted"/>
<evidence type="ECO:0008006" key="4">
    <source>
        <dbReference type="Google" id="ProtNLM"/>
    </source>
</evidence>
<keyword evidence="3" id="KW-1185">Reference proteome</keyword>
<protein>
    <recommendedName>
        <fullName evidence="4">DUF222 domain-containing protein</fullName>
    </recommendedName>
</protein>
<comment type="caution">
    <text evidence="2">The sequence shown here is derived from an EMBL/GenBank/DDBJ whole genome shotgun (WGS) entry which is preliminary data.</text>
</comment>
<evidence type="ECO:0000256" key="1">
    <source>
        <dbReference type="SAM" id="MobiDB-lite"/>
    </source>
</evidence>
<feature type="compositionally biased region" description="Low complexity" evidence="1">
    <location>
        <begin position="244"/>
        <end position="258"/>
    </location>
</feature>
<organism evidence="2 3">
    <name type="scientific">Tomitella cavernea</name>
    <dbReference type="NCBI Taxonomy" id="1387982"/>
    <lineage>
        <taxon>Bacteria</taxon>
        <taxon>Bacillati</taxon>
        <taxon>Actinomycetota</taxon>
        <taxon>Actinomycetes</taxon>
        <taxon>Mycobacteriales</taxon>
        <taxon>Tomitella</taxon>
    </lineage>
</organism>
<sequence>MAGAGTIGPDAARGDDSVAVMADLLMAPMSEGLWQCADGMLDGVVSAIGGWRRCLEVAEARVLAEQVRRRTAASGMAVHAAVNRVGDALALAASLSTDQARARAGFAVGLDGLPDTLDGVADGAVSRGQAGKIIMLVDTVPDAPGRGQTVAVCERALLEAARISEMFTAPGAGRGDYTGALGVGEVRRIACDATVIPVVADDAGCLWCSGARGAGPPWDSGGRWRCMIRGARFRRVRGRPRGPRPITSSSGPRVAGPI</sequence>
<gene>
    <name evidence="2" type="ORF">GCM10023353_36240</name>
</gene>
<reference evidence="3" key="1">
    <citation type="journal article" date="2019" name="Int. J. Syst. Evol. Microbiol.">
        <title>The Global Catalogue of Microorganisms (GCM) 10K type strain sequencing project: providing services to taxonomists for standard genome sequencing and annotation.</title>
        <authorList>
            <consortium name="The Broad Institute Genomics Platform"/>
            <consortium name="The Broad Institute Genome Sequencing Center for Infectious Disease"/>
            <person name="Wu L."/>
            <person name="Ma J."/>
        </authorList>
    </citation>
    <scope>NUCLEOTIDE SEQUENCE [LARGE SCALE GENOMIC DNA]</scope>
    <source>
        <strain evidence="3">JCM 18542</strain>
    </source>
</reference>
<accession>A0ABP9D1P3</accession>
<name>A0ABP9D1P3_9ACTN</name>
<evidence type="ECO:0000313" key="3">
    <source>
        <dbReference type="Proteomes" id="UP001500839"/>
    </source>
</evidence>
<dbReference type="EMBL" id="BAABKQ010000001">
    <property type="protein sequence ID" value="GAA4824079.1"/>
    <property type="molecule type" value="Genomic_DNA"/>
</dbReference>
<feature type="region of interest" description="Disordered" evidence="1">
    <location>
        <begin position="237"/>
        <end position="258"/>
    </location>
</feature>
<evidence type="ECO:0000313" key="2">
    <source>
        <dbReference type="EMBL" id="GAA4824079.1"/>
    </source>
</evidence>